<evidence type="ECO:0000313" key="3">
    <source>
        <dbReference type="Proteomes" id="UP000636709"/>
    </source>
</evidence>
<name>A0A835KL40_9POAL</name>
<evidence type="ECO:0000256" key="1">
    <source>
        <dbReference type="SAM" id="SignalP"/>
    </source>
</evidence>
<comment type="caution">
    <text evidence="2">The sequence shown here is derived from an EMBL/GenBank/DDBJ whole genome shotgun (WGS) entry which is preliminary data.</text>
</comment>
<keyword evidence="1" id="KW-0732">Signal</keyword>
<gene>
    <name evidence="2" type="ORF">HU200_014949</name>
</gene>
<reference evidence="2" key="1">
    <citation type="submission" date="2020-07" db="EMBL/GenBank/DDBJ databases">
        <title>Genome sequence and genetic diversity analysis of an under-domesticated orphan crop, white fonio (Digitaria exilis).</title>
        <authorList>
            <person name="Bennetzen J.L."/>
            <person name="Chen S."/>
            <person name="Ma X."/>
            <person name="Wang X."/>
            <person name="Yssel A.E.J."/>
            <person name="Chaluvadi S.R."/>
            <person name="Johnson M."/>
            <person name="Gangashetty P."/>
            <person name="Hamidou F."/>
            <person name="Sanogo M.D."/>
            <person name="Zwaenepoel A."/>
            <person name="Wallace J."/>
            <person name="Van De Peer Y."/>
            <person name="Van Deynze A."/>
        </authorList>
    </citation>
    <scope>NUCLEOTIDE SEQUENCE</scope>
    <source>
        <tissue evidence="2">Leaves</tissue>
    </source>
</reference>
<dbReference type="EMBL" id="JACEFO010001601">
    <property type="protein sequence ID" value="KAF8733345.1"/>
    <property type="molecule type" value="Genomic_DNA"/>
</dbReference>
<evidence type="ECO:0000313" key="2">
    <source>
        <dbReference type="EMBL" id="KAF8733345.1"/>
    </source>
</evidence>
<proteinExistence type="predicted"/>
<organism evidence="2 3">
    <name type="scientific">Digitaria exilis</name>
    <dbReference type="NCBI Taxonomy" id="1010633"/>
    <lineage>
        <taxon>Eukaryota</taxon>
        <taxon>Viridiplantae</taxon>
        <taxon>Streptophyta</taxon>
        <taxon>Embryophyta</taxon>
        <taxon>Tracheophyta</taxon>
        <taxon>Spermatophyta</taxon>
        <taxon>Magnoliopsida</taxon>
        <taxon>Liliopsida</taxon>
        <taxon>Poales</taxon>
        <taxon>Poaceae</taxon>
        <taxon>PACMAD clade</taxon>
        <taxon>Panicoideae</taxon>
        <taxon>Panicodae</taxon>
        <taxon>Paniceae</taxon>
        <taxon>Anthephorinae</taxon>
        <taxon>Digitaria</taxon>
    </lineage>
</organism>
<dbReference type="PROSITE" id="PS51257">
    <property type="entry name" value="PROKAR_LIPOPROTEIN"/>
    <property type="match status" value="1"/>
</dbReference>
<dbReference type="AlphaFoldDB" id="A0A835KL40"/>
<dbReference type="OrthoDB" id="691441at2759"/>
<protein>
    <recommendedName>
        <fullName evidence="4">Wall-associated receptor kinase galacturonan-binding domain-containing protein</fullName>
    </recommendedName>
</protein>
<keyword evidence="3" id="KW-1185">Reference proteome</keyword>
<sequence>MRQLVFLIFLSLLFPHATFSATGAAGCDGQCNGLVVPYPFGFSGDCPILLSCNATASTASLLPPPGAAAGAAYPIMSFNSTSSTFIVSVATSCDRSVSEARAALTGAGYGASSRTGVFLRGGCAPGKKNDSSSGCAVPSDVMATLLRTAGCGGGGDGGGEAASWTCVASAPPDPSSGAAARGEGQFMRWEAVEATGCAEVLTAAVYAPTPMGVPAVEFGVAELGWWLDGSCGERGGANATGVAAGVCAANTTCRDVVTPSGEWGHRCACRDGMVGDGFAAGEGCSFAAALAGECFFLNHCCSSMSSAHRVSMQATRGLFPAVLVSGDQLCHVSRSPEVLSVVNRTRAS</sequence>
<feature type="chain" id="PRO_5032973382" description="Wall-associated receptor kinase galacturonan-binding domain-containing protein" evidence="1">
    <location>
        <begin position="21"/>
        <end position="348"/>
    </location>
</feature>
<feature type="signal peptide" evidence="1">
    <location>
        <begin position="1"/>
        <end position="20"/>
    </location>
</feature>
<evidence type="ECO:0008006" key="4">
    <source>
        <dbReference type="Google" id="ProtNLM"/>
    </source>
</evidence>
<dbReference type="Proteomes" id="UP000636709">
    <property type="component" value="Unassembled WGS sequence"/>
</dbReference>
<accession>A0A835KL40</accession>